<name>A0A3S5AJK0_9PLAT</name>
<dbReference type="InterPro" id="IPR011644">
    <property type="entry name" value="Heme_NO-bd"/>
</dbReference>
<dbReference type="GO" id="GO:0020037">
    <property type="term" value="F:heme binding"/>
    <property type="evidence" value="ECO:0007669"/>
    <property type="project" value="InterPro"/>
</dbReference>
<evidence type="ECO:0000313" key="3">
    <source>
        <dbReference type="Proteomes" id="UP000784294"/>
    </source>
</evidence>
<proteinExistence type="predicted"/>
<feature type="non-terminal residue" evidence="2">
    <location>
        <position position="1"/>
    </location>
</feature>
<dbReference type="AlphaFoldDB" id="A0A3S5AJK0"/>
<dbReference type="EMBL" id="CAAALY010258148">
    <property type="protein sequence ID" value="VEL38519.1"/>
    <property type="molecule type" value="Genomic_DNA"/>
</dbReference>
<gene>
    <name evidence="2" type="ORF">PXEA_LOCUS31959</name>
</gene>
<protein>
    <recommendedName>
        <fullName evidence="1">Heme NO-binding domain-containing protein</fullName>
    </recommendedName>
</protein>
<dbReference type="Pfam" id="PF07700">
    <property type="entry name" value="HNOB"/>
    <property type="match status" value="1"/>
</dbReference>
<dbReference type="InterPro" id="IPR038158">
    <property type="entry name" value="H-NOX_domain_sf"/>
</dbReference>
<comment type="caution">
    <text evidence="2">The sequence shown here is derived from an EMBL/GenBank/DDBJ whole genome shotgun (WGS) entry which is preliminary data.</text>
</comment>
<keyword evidence="3" id="KW-1185">Reference proteome</keyword>
<dbReference type="Gene3D" id="3.90.1520.10">
    <property type="entry name" value="H-NOX domain"/>
    <property type="match status" value="1"/>
</dbReference>
<reference evidence="2" key="1">
    <citation type="submission" date="2018-11" db="EMBL/GenBank/DDBJ databases">
        <authorList>
            <consortium name="Pathogen Informatics"/>
        </authorList>
    </citation>
    <scope>NUCLEOTIDE SEQUENCE</scope>
</reference>
<evidence type="ECO:0000313" key="2">
    <source>
        <dbReference type="EMBL" id="VEL38519.1"/>
    </source>
</evidence>
<dbReference type="Proteomes" id="UP000784294">
    <property type="component" value="Unassembled WGS sequence"/>
</dbReference>
<dbReference type="SUPFAM" id="SSF111126">
    <property type="entry name" value="Ligand-binding domain in the NO signalling and Golgi transport"/>
    <property type="match status" value="1"/>
</dbReference>
<accession>A0A3S5AJK0</accession>
<sequence>MAVSHPTNQIWPSANYLFPLPTGLLSSPDMRQGEASCPTGRMSTHGARSLGNMHGLLIEGLRYYIVNTWSEKTWDEVRLLANQPISRFDSHEVYGETVIPDLLNACVQLVKMDPDELAA</sequence>
<organism evidence="2 3">
    <name type="scientific">Protopolystoma xenopodis</name>
    <dbReference type="NCBI Taxonomy" id="117903"/>
    <lineage>
        <taxon>Eukaryota</taxon>
        <taxon>Metazoa</taxon>
        <taxon>Spiralia</taxon>
        <taxon>Lophotrochozoa</taxon>
        <taxon>Platyhelminthes</taxon>
        <taxon>Monogenea</taxon>
        <taxon>Polyopisthocotylea</taxon>
        <taxon>Polystomatidea</taxon>
        <taxon>Polystomatidae</taxon>
        <taxon>Protopolystoma</taxon>
    </lineage>
</organism>
<dbReference type="InterPro" id="IPR024096">
    <property type="entry name" value="NO_sig/Golgi_transp_ligand-bd"/>
</dbReference>
<evidence type="ECO:0000259" key="1">
    <source>
        <dbReference type="Pfam" id="PF07700"/>
    </source>
</evidence>
<feature type="domain" description="Heme NO-binding" evidence="1">
    <location>
        <begin position="55"/>
        <end position="117"/>
    </location>
</feature>